<evidence type="ECO:0000256" key="5">
    <source>
        <dbReference type="ARBA" id="ARBA00022927"/>
    </source>
</evidence>
<organism evidence="11">
    <name type="scientific">Oikopleura dioica</name>
    <name type="common">Tunicate</name>
    <dbReference type="NCBI Taxonomy" id="34765"/>
    <lineage>
        <taxon>Eukaryota</taxon>
        <taxon>Metazoa</taxon>
        <taxon>Chordata</taxon>
        <taxon>Tunicata</taxon>
        <taxon>Appendicularia</taxon>
        <taxon>Copelata</taxon>
        <taxon>Oikopleuridae</taxon>
        <taxon>Oikopleura</taxon>
    </lineage>
</organism>
<dbReference type="GO" id="GO:0048278">
    <property type="term" value="P:vesicle docking"/>
    <property type="evidence" value="ECO:0007669"/>
    <property type="project" value="TreeGrafter"/>
</dbReference>
<dbReference type="GO" id="GO:0005484">
    <property type="term" value="F:SNAP receptor activity"/>
    <property type="evidence" value="ECO:0007669"/>
    <property type="project" value="InterPro"/>
</dbReference>
<keyword evidence="6" id="KW-1133">Transmembrane helix</keyword>
<dbReference type="PANTHER" id="PTHR19957">
    <property type="entry name" value="SYNTAXIN"/>
    <property type="match status" value="1"/>
</dbReference>
<proteinExistence type="inferred from homology"/>
<keyword evidence="4" id="KW-0812">Transmembrane</keyword>
<dbReference type="InParanoid" id="E4XAY4"/>
<evidence type="ECO:0000313" key="12">
    <source>
        <dbReference type="Proteomes" id="UP000001307"/>
    </source>
</evidence>
<dbReference type="FunCoup" id="E4XAY4">
    <property type="interactions" value="177"/>
</dbReference>
<keyword evidence="9" id="KW-0472">Membrane</keyword>
<dbReference type="GO" id="GO:0000149">
    <property type="term" value="F:SNARE binding"/>
    <property type="evidence" value="ECO:0007669"/>
    <property type="project" value="TreeGrafter"/>
</dbReference>
<dbReference type="PANTHER" id="PTHR19957:SF83">
    <property type="entry name" value="SYNTAXIN-16"/>
    <property type="match status" value="1"/>
</dbReference>
<evidence type="ECO:0000256" key="3">
    <source>
        <dbReference type="ARBA" id="ARBA00022448"/>
    </source>
</evidence>
<keyword evidence="12" id="KW-1185">Reference proteome</keyword>
<evidence type="ECO:0000256" key="8">
    <source>
        <dbReference type="ARBA" id="ARBA00023054"/>
    </source>
</evidence>
<evidence type="ECO:0000256" key="6">
    <source>
        <dbReference type="ARBA" id="ARBA00022989"/>
    </source>
</evidence>
<keyword evidence="8" id="KW-0175">Coiled coil</keyword>
<accession>E4XAY4</accession>
<reference evidence="11" key="1">
    <citation type="journal article" date="2010" name="Science">
        <title>Plasticity of animal genome architecture unmasked by rapid evolution of a pelagic tunicate.</title>
        <authorList>
            <person name="Denoeud F."/>
            <person name="Henriet S."/>
            <person name="Mungpakdee S."/>
            <person name="Aury J.M."/>
            <person name="Da Silva C."/>
            <person name="Brinkmann H."/>
            <person name="Mikhaleva J."/>
            <person name="Olsen L.C."/>
            <person name="Jubin C."/>
            <person name="Canestro C."/>
            <person name="Bouquet J.M."/>
            <person name="Danks G."/>
            <person name="Poulain J."/>
            <person name="Campsteijn C."/>
            <person name="Adamski M."/>
            <person name="Cross I."/>
            <person name="Yadetie F."/>
            <person name="Muffato M."/>
            <person name="Louis A."/>
            <person name="Butcher S."/>
            <person name="Tsagkogeorga G."/>
            <person name="Konrad A."/>
            <person name="Singh S."/>
            <person name="Jensen M.F."/>
            <person name="Cong E.H."/>
            <person name="Eikeseth-Otteraa H."/>
            <person name="Noel B."/>
            <person name="Anthouard V."/>
            <person name="Porcel B.M."/>
            <person name="Kachouri-Lafond R."/>
            <person name="Nishino A."/>
            <person name="Ugolini M."/>
            <person name="Chourrout P."/>
            <person name="Nishida H."/>
            <person name="Aasland R."/>
            <person name="Huzurbazar S."/>
            <person name="Westhof E."/>
            <person name="Delsuc F."/>
            <person name="Lehrach H."/>
            <person name="Reinhardt R."/>
            <person name="Weissenbach J."/>
            <person name="Roy S.W."/>
            <person name="Artiguenave F."/>
            <person name="Postlethwait J.H."/>
            <person name="Manak J.R."/>
            <person name="Thompson E.M."/>
            <person name="Jaillon O."/>
            <person name="Du Pasquier L."/>
            <person name="Boudinot P."/>
            <person name="Liberles D.A."/>
            <person name="Volff J.N."/>
            <person name="Philippe H."/>
            <person name="Lenhard B."/>
            <person name="Roest Crollius H."/>
            <person name="Wincker P."/>
            <person name="Chourrout D."/>
        </authorList>
    </citation>
    <scope>NUCLEOTIDE SEQUENCE [LARGE SCALE GENOMIC DNA]</scope>
</reference>
<dbReference type="InterPro" id="IPR006012">
    <property type="entry name" value="Syntaxin/epimorphin_CS"/>
</dbReference>
<keyword evidence="3" id="KW-0813">Transport</keyword>
<evidence type="ECO:0000256" key="1">
    <source>
        <dbReference type="ARBA" id="ARBA00004409"/>
    </source>
</evidence>
<dbReference type="PROSITE" id="PS00914">
    <property type="entry name" value="SYNTAXIN"/>
    <property type="match status" value="1"/>
</dbReference>
<evidence type="ECO:0000256" key="7">
    <source>
        <dbReference type="ARBA" id="ARBA00023034"/>
    </source>
</evidence>
<keyword evidence="5" id="KW-0653">Protein transport</keyword>
<comment type="subcellular location">
    <subcellularLocation>
        <location evidence="1">Golgi apparatus membrane</location>
        <topology evidence="1">Single-pass type IV membrane protein</topology>
    </subcellularLocation>
</comment>
<evidence type="ECO:0000256" key="4">
    <source>
        <dbReference type="ARBA" id="ARBA00022692"/>
    </source>
</evidence>
<dbReference type="SMART" id="SM00397">
    <property type="entry name" value="t_SNARE"/>
    <property type="match status" value="1"/>
</dbReference>
<feature type="domain" description="T-SNARE coiled-coil homology" evidence="10">
    <location>
        <begin position="201"/>
        <end position="263"/>
    </location>
</feature>
<dbReference type="OrthoDB" id="10251371at2759"/>
<gene>
    <name evidence="11" type="ORF">GSOID_T00005734001</name>
</gene>
<dbReference type="EMBL" id="FN653033">
    <property type="protein sequence ID" value="CBY08893.1"/>
    <property type="molecule type" value="Genomic_DNA"/>
</dbReference>
<name>E4XAY4_OIKDI</name>
<dbReference type="Proteomes" id="UP000001307">
    <property type="component" value="Unassembled WGS sequence"/>
</dbReference>
<sequence length="326" mass="38532">MQLIHRDLTSAFKLLRDRSSTETNSYFQVENEKEVLIHQEDDVVHFERNKFQIQEFKDNLEYHLGAISTGLTQFERYNDRILNRPAFDENIDEDENEEIEGMTETLSNNFLSSQKILNRVKTRQFRNKMEEKIAKNLASRYAEEISSFSTRFRKCQGNFSRRLQKRETRTADLMDLQGDFEIATDDALDANFQRQELALDTEFLDKREKELNKISKSINDLNQLFRDISSFVVEQGTILDQIEYNVDAAATKTEEGLKQLKKADQYQRKDRKMKAILCMAVTVAILEFMRMLVCARTSRRYLSCSFQRLNEWDDQKETKKTSWRNG</sequence>
<dbReference type="GO" id="GO:0000139">
    <property type="term" value="C:Golgi membrane"/>
    <property type="evidence" value="ECO:0007669"/>
    <property type="project" value="UniProtKB-SubCell"/>
</dbReference>
<dbReference type="Gene3D" id="1.20.58.70">
    <property type="match status" value="1"/>
</dbReference>
<keyword evidence="7" id="KW-0333">Golgi apparatus</keyword>
<dbReference type="Pfam" id="PF05739">
    <property type="entry name" value="SNARE"/>
    <property type="match status" value="1"/>
</dbReference>
<evidence type="ECO:0000256" key="2">
    <source>
        <dbReference type="ARBA" id="ARBA00009063"/>
    </source>
</evidence>
<evidence type="ECO:0000313" key="11">
    <source>
        <dbReference type="EMBL" id="CBY08893.1"/>
    </source>
</evidence>
<dbReference type="CDD" id="cd15845">
    <property type="entry name" value="SNARE_syntaxin16"/>
    <property type="match status" value="1"/>
</dbReference>
<comment type="similarity">
    <text evidence="2">Belongs to the syntaxin family.</text>
</comment>
<dbReference type="PROSITE" id="PS50192">
    <property type="entry name" value="T_SNARE"/>
    <property type="match status" value="1"/>
</dbReference>
<dbReference type="GO" id="GO:0031201">
    <property type="term" value="C:SNARE complex"/>
    <property type="evidence" value="ECO:0007669"/>
    <property type="project" value="TreeGrafter"/>
</dbReference>
<dbReference type="InterPro" id="IPR000727">
    <property type="entry name" value="T_SNARE_dom"/>
</dbReference>
<dbReference type="InterPro" id="IPR045242">
    <property type="entry name" value="Syntaxin"/>
</dbReference>
<protein>
    <recommendedName>
        <fullName evidence="10">t-SNARE coiled-coil homology domain-containing protein</fullName>
    </recommendedName>
</protein>
<evidence type="ECO:0000256" key="9">
    <source>
        <dbReference type="ARBA" id="ARBA00023136"/>
    </source>
</evidence>
<dbReference type="GO" id="GO:0006906">
    <property type="term" value="P:vesicle fusion"/>
    <property type="evidence" value="ECO:0007669"/>
    <property type="project" value="TreeGrafter"/>
</dbReference>
<dbReference type="AlphaFoldDB" id="E4XAY4"/>
<dbReference type="InterPro" id="IPR010989">
    <property type="entry name" value="SNARE"/>
</dbReference>
<evidence type="ECO:0000259" key="10">
    <source>
        <dbReference type="PROSITE" id="PS50192"/>
    </source>
</evidence>
<dbReference type="GO" id="GO:0006886">
    <property type="term" value="P:intracellular protein transport"/>
    <property type="evidence" value="ECO:0007669"/>
    <property type="project" value="InterPro"/>
</dbReference>
<dbReference type="SUPFAM" id="SSF47661">
    <property type="entry name" value="t-snare proteins"/>
    <property type="match status" value="1"/>
</dbReference>